<dbReference type="OrthoDB" id="2498029at2759"/>
<dbReference type="STRING" id="1442369.A0A0D2IAK5"/>
<feature type="domain" description="AB hydrolase-1" evidence="2">
    <location>
        <begin position="39"/>
        <end position="287"/>
    </location>
</feature>
<dbReference type="PANTHER" id="PTHR47751:SF2">
    <property type="entry name" value="DLTD N-TERMINAL DOMAIN PROTEIN (AFU_ORTHOLOGUE AFUA_8G00380)-RELATED"/>
    <property type="match status" value="1"/>
</dbReference>
<evidence type="ECO:0000313" key="4">
    <source>
        <dbReference type="Proteomes" id="UP000053617"/>
    </source>
</evidence>
<dbReference type="HOGENOM" id="CLU_048587_1_1_1"/>
<dbReference type="Gene3D" id="1.10.10.800">
    <property type="match status" value="1"/>
</dbReference>
<evidence type="ECO:0000256" key="1">
    <source>
        <dbReference type="ARBA" id="ARBA00029464"/>
    </source>
</evidence>
<comment type="similarity">
    <text evidence="1">Belongs to the polyketide transferase af380 family.</text>
</comment>
<accession>A0A0D2IAK5</accession>
<evidence type="ECO:0000259" key="2">
    <source>
        <dbReference type="Pfam" id="PF12697"/>
    </source>
</evidence>
<reference evidence="3 4" key="1">
    <citation type="submission" date="2015-01" db="EMBL/GenBank/DDBJ databases">
        <title>The Genome Sequence of Rhinocladiella mackenzie CBS 650.93.</title>
        <authorList>
            <consortium name="The Broad Institute Genomics Platform"/>
            <person name="Cuomo C."/>
            <person name="de Hoog S."/>
            <person name="Gorbushina A."/>
            <person name="Stielow B."/>
            <person name="Teixiera M."/>
            <person name="Abouelleil A."/>
            <person name="Chapman S.B."/>
            <person name="Priest M."/>
            <person name="Young S.K."/>
            <person name="Wortman J."/>
            <person name="Nusbaum C."/>
            <person name="Birren B."/>
        </authorList>
    </citation>
    <scope>NUCLEOTIDE SEQUENCE [LARGE SCALE GENOMIC DNA]</scope>
    <source>
        <strain evidence="3 4">CBS 650.93</strain>
    </source>
</reference>
<gene>
    <name evidence="3" type="ORF">Z518_10425</name>
</gene>
<dbReference type="Proteomes" id="UP000053617">
    <property type="component" value="Unassembled WGS sequence"/>
</dbReference>
<dbReference type="InterPro" id="IPR000073">
    <property type="entry name" value="AB_hydrolase_1"/>
</dbReference>
<dbReference type="EMBL" id="KN847483">
    <property type="protein sequence ID" value="KIX00286.1"/>
    <property type="molecule type" value="Genomic_DNA"/>
</dbReference>
<sequence>MTASSAQRGKQCLVEFLSDGLTIRGVLRLPNGDGPYPIVILAHGLGALKEWTIPEVADALVEAGIAGLWFDYRNFGDSEGEPREEVAHYGRLEDWQSAISYATSLPEIDSQNIGIWGTSLGGRDVLAVAGIDRRVKAVLSQTPLIKWIPSAAARMAGFGDDLDRFQRELAEDRKNRALGKEPRYIPFVKDSGDDAKREYLETLSEAELRNYKARLTLQSYQPTVLADVTPLIELIAPIPLRFIIAEDDFLPGQREAYNAAKDPKSLVTIGGHHFSPYTTSKREAIVAAKEWFVKYLTSK</sequence>
<dbReference type="InterPro" id="IPR029058">
    <property type="entry name" value="AB_hydrolase_fold"/>
</dbReference>
<proteinExistence type="inferred from homology"/>
<keyword evidence="4" id="KW-1185">Reference proteome</keyword>
<dbReference type="Gene3D" id="3.40.50.1820">
    <property type="entry name" value="alpha/beta hydrolase"/>
    <property type="match status" value="1"/>
</dbReference>
<dbReference type="SUPFAM" id="SSF53474">
    <property type="entry name" value="alpha/beta-Hydrolases"/>
    <property type="match status" value="1"/>
</dbReference>
<protein>
    <recommendedName>
        <fullName evidence="2">AB hydrolase-1 domain-containing protein</fullName>
    </recommendedName>
</protein>
<organism evidence="3 4">
    <name type="scientific">Rhinocladiella mackenziei CBS 650.93</name>
    <dbReference type="NCBI Taxonomy" id="1442369"/>
    <lineage>
        <taxon>Eukaryota</taxon>
        <taxon>Fungi</taxon>
        <taxon>Dikarya</taxon>
        <taxon>Ascomycota</taxon>
        <taxon>Pezizomycotina</taxon>
        <taxon>Eurotiomycetes</taxon>
        <taxon>Chaetothyriomycetidae</taxon>
        <taxon>Chaetothyriales</taxon>
        <taxon>Herpotrichiellaceae</taxon>
        <taxon>Rhinocladiella</taxon>
    </lineage>
</organism>
<dbReference type="AlphaFoldDB" id="A0A0D2IAK5"/>
<dbReference type="Pfam" id="PF12697">
    <property type="entry name" value="Abhydrolase_6"/>
    <property type="match status" value="1"/>
</dbReference>
<dbReference type="VEuPathDB" id="FungiDB:Z518_10425"/>
<dbReference type="PANTHER" id="PTHR47751">
    <property type="entry name" value="SUPERFAMILY HYDROLASE, PUTATIVE (AFU_ORTHOLOGUE AFUA_2G16580)-RELATED"/>
    <property type="match status" value="1"/>
</dbReference>
<evidence type="ECO:0000313" key="3">
    <source>
        <dbReference type="EMBL" id="KIX00286.1"/>
    </source>
</evidence>
<dbReference type="RefSeq" id="XP_013267422.1">
    <property type="nucleotide sequence ID" value="XM_013411968.1"/>
</dbReference>
<name>A0A0D2IAK5_9EURO</name>
<dbReference type="InterPro" id="IPR051411">
    <property type="entry name" value="Polyketide_trans_af380"/>
</dbReference>
<dbReference type="GeneID" id="25298496"/>